<keyword evidence="14" id="KW-0496">Mitochondrion</keyword>
<comment type="function">
    <text evidence="17">Catalyzes conversion of folates to polyglutamate derivatives allowing concentration of folate compounds in the cell and the intracellular retention of these cofactors, which are important substrates for most of the folate-dependent enzymes that are involved in one-carbon transfer reactions involved in purine, pyrimidine and amino acid synthesis.</text>
</comment>
<keyword evidence="15" id="KW-0472">Membrane</keyword>
<dbReference type="UniPathway" id="UPA00850"/>
<dbReference type="InterPro" id="IPR036565">
    <property type="entry name" value="Mur-like_cat_sf"/>
</dbReference>
<protein>
    <recommendedName>
        <fullName evidence="17">Folylpolyglutamate synthase</fullName>
        <ecNumber evidence="17">6.3.2.17</ecNumber>
    </recommendedName>
    <alternativeName>
        <fullName evidence="17">Folylpoly-gamma-glutamate synthetase</fullName>
    </alternativeName>
    <alternativeName>
        <fullName evidence="17">Tetrahydrofolylpolyglutamate synthase</fullName>
    </alternativeName>
</protein>
<sequence length="503" mass="55921">MAPNTYNDVIVRLNSLETNAKTRQRIINGEDREVVIPQMQEWVRQCGYELTDLDRLNAIHVAGSKGKGSTSVFISTILSQYLDSNDELHEGAGIKRLGLYTSPHLRTIRERIRLWTSAEEPFSHTVISEKLFGQRFSQVWELLEMERKEVTDRPSFFKSLTLAAFHTFLQEGVNTAIIEVGIGGQYDCTNVLHQPSVCAITSLGLDHTDLLGESIGEIAWHKSGIFKEGCPAYTVEQLPEAMLMIKKRAAEKNVPLQIVRSHPDIETAPLGLAGDFQKINANLAVAVAAEHLRTMGYLEIPCDIMAGPLPLKFLNGLKDASWPGRCESRQQNGITWCLDGAHTVESIKLVGDWFARTIQQEMSATRILIFNQETRDAVQLLLHLRRMIFNSAGMNCDWKPFSHIIFCTNIAWSKDIDFDAESKAMMDTGKPVGDLDVQHNLASSWQDIPGESHTDVIVVRSVQEAVDFVLHHGSKAGTSGVFTLVTGSLHLVGSASQVLDTCL</sequence>
<evidence type="ECO:0000256" key="16">
    <source>
        <dbReference type="ARBA" id="ARBA00047493"/>
    </source>
</evidence>
<dbReference type="OrthoDB" id="5212574at2759"/>
<comment type="pathway">
    <text evidence="4 17">Cofactor biosynthesis; tetrahydrofolylpolyglutamate biosynthesis.</text>
</comment>
<keyword evidence="9 19" id="KW-0479">Metal-binding</keyword>
<evidence type="ECO:0000256" key="5">
    <source>
        <dbReference type="ARBA" id="ARBA00008276"/>
    </source>
</evidence>
<accession>A0A3D8S6Q2</accession>
<keyword evidence="12 18" id="KW-0067">ATP-binding</keyword>
<evidence type="ECO:0000256" key="1">
    <source>
        <dbReference type="ARBA" id="ARBA00004273"/>
    </source>
</evidence>
<dbReference type="GO" id="GO:0006730">
    <property type="term" value="P:one-carbon metabolic process"/>
    <property type="evidence" value="ECO:0007669"/>
    <property type="project" value="UniProtKB-KW"/>
</dbReference>
<dbReference type="STRING" id="1849047.A0A3D8S6Q2"/>
<evidence type="ECO:0000256" key="18">
    <source>
        <dbReference type="PIRSR" id="PIRSR038895-1"/>
    </source>
</evidence>
<evidence type="ECO:0000256" key="14">
    <source>
        <dbReference type="ARBA" id="ARBA00023128"/>
    </source>
</evidence>
<dbReference type="Gene3D" id="3.40.1190.10">
    <property type="entry name" value="Mur-like, catalytic domain"/>
    <property type="match status" value="1"/>
</dbReference>
<keyword evidence="7 17" id="KW-0554">One-carbon metabolism</keyword>
<feature type="binding site" evidence="18">
    <location>
        <position position="325"/>
    </location>
    <ligand>
        <name>ATP</name>
        <dbReference type="ChEBI" id="CHEBI:30616"/>
    </ligand>
</feature>
<feature type="binding site" evidence="18">
    <location>
        <position position="339"/>
    </location>
    <ligand>
        <name>ATP</name>
        <dbReference type="ChEBI" id="CHEBI:30616"/>
    </ligand>
</feature>
<evidence type="ECO:0000256" key="2">
    <source>
        <dbReference type="ARBA" id="ARBA00004305"/>
    </source>
</evidence>
<comment type="similarity">
    <text evidence="5 17">Belongs to the folylpolyglutamate synthase family.</text>
</comment>
<dbReference type="PROSITE" id="PS01012">
    <property type="entry name" value="FOLYLPOLYGLU_SYNT_2"/>
    <property type="match status" value="1"/>
</dbReference>
<proteinExistence type="inferred from homology"/>
<dbReference type="Proteomes" id="UP000256645">
    <property type="component" value="Unassembled WGS sequence"/>
</dbReference>
<feature type="binding site" evidence="19">
    <location>
        <position position="207"/>
    </location>
    <ligand>
        <name>Mg(2+)</name>
        <dbReference type="ChEBI" id="CHEBI:18420"/>
        <label>1</label>
    </ligand>
</feature>
<comment type="catalytic activity">
    <reaction evidence="16 17">
        <text>(6S)-5,6,7,8-tetrahydrofolyl-(gamma-L-Glu)(n) + L-glutamate + ATP = (6S)-5,6,7,8-tetrahydrofolyl-(gamma-L-Glu)(n+1) + ADP + phosphate + H(+)</text>
        <dbReference type="Rhea" id="RHEA:10580"/>
        <dbReference type="Rhea" id="RHEA-COMP:14738"/>
        <dbReference type="Rhea" id="RHEA-COMP:14740"/>
        <dbReference type="ChEBI" id="CHEBI:15378"/>
        <dbReference type="ChEBI" id="CHEBI:29985"/>
        <dbReference type="ChEBI" id="CHEBI:30616"/>
        <dbReference type="ChEBI" id="CHEBI:43474"/>
        <dbReference type="ChEBI" id="CHEBI:141005"/>
        <dbReference type="ChEBI" id="CHEBI:456216"/>
        <dbReference type="EC" id="6.3.2.17"/>
    </reaction>
</comment>
<evidence type="ECO:0000256" key="9">
    <source>
        <dbReference type="ARBA" id="ARBA00022723"/>
    </source>
</evidence>
<dbReference type="GO" id="GO:0005524">
    <property type="term" value="F:ATP binding"/>
    <property type="evidence" value="ECO:0007669"/>
    <property type="project" value="UniProtKB-KW"/>
</dbReference>
<organism evidence="20 21">
    <name type="scientific">Coleophoma cylindrospora</name>
    <dbReference type="NCBI Taxonomy" id="1849047"/>
    <lineage>
        <taxon>Eukaryota</taxon>
        <taxon>Fungi</taxon>
        <taxon>Dikarya</taxon>
        <taxon>Ascomycota</taxon>
        <taxon>Pezizomycotina</taxon>
        <taxon>Leotiomycetes</taxon>
        <taxon>Helotiales</taxon>
        <taxon>Dermateaceae</taxon>
        <taxon>Coleophoma</taxon>
    </lineage>
</organism>
<evidence type="ECO:0000256" key="19">
    <source>
        <dbReference type="PIRSR" id="PIRSR038895-2"/>
    </source>
</evidence>
<dbReference type="PANTHER" id="PTHR11136:SF5">
    <property type="entry name" value="FOLYLPOLYGLUTAMATE SYNTHASE, MITOCHONDRIAL"/>
    <property type="match status" value="1"/>
</dbReference>
<dbReference type="PIRSF" id="PIRSF038895">
    <property type="entry name" value="FPGS"/>
    <property type="match status" value="1"/>
</dbReference>
<keyword evidence="8 17" id="KW-0436">Ligase</keyword>
<comment type="subcellular location">
    <subcellularLocation>
        <location evidence="3">Cytoplasm</location>
    </subcellularLocation>
    <subcellularLocation>
        <location evidence="1">Mitochondrion inner membrane</location>
    </subcellularLocation>
    <subcellularLocation>
        <location evidence="2">Mitochondrion matrix</location>
    </subcellularLocation>
</comment>
<comment type="cofactor">
    <cofactor evidence="17">
        <name>a monovalent cation</name>
        <dbReference type="ChEBI" id="CHEBI:60242"/>
    </cofactor>
    <text evidence="17">A monovalent cation.</text>
</comment>
<evidence type="ECO:0000256" key="8">
    <source>
        <dbReference type="ARBA" id="ARBA00022598"/>
    </source>
</evidence>
<dbReference type="SUPFAM" id="SSF53623">
    <property type="entry name" value="MurD-like peptide ligases, catalytic domain"/>
    <property type="match status" value="1"/>
</dbReference>
<feature type="binding site" evidence="19">
    <location>
        <position position="102"/>
    </location>
    <ligand>
        <name>Mg(2+)</name>
        <dbReference type="ChEBI" id="CHEBI:18420"/>
        <label>1</label>
    </ligand>
</feature>
<keyword evidence="13 19" id="KW-0460">Magnesium</keyword>
<dbReference type="PANTHER" id="PTHR11136">
    <property type="entry name" value="FOLYLPOLYGLUTAMATE SYNTHASE-RELATED"/>
    <property type="match status" value="1"/>
</dbReference>
<evidence type="ECO:0000256" key="3">
    <source>
        <dbReference type="ARBA" id="ARBA00004496"/>
    </source>
</evidence>
<evidence type="ECO:0000256" key="12">
    <source>
        <dbReference type="ARBA" id="ARBA00022840"/>
    </source>
</evidence>
<dbReference type="GO" id="GO:0005743">
    <property type="term" value="C:mitochondrial inner membrane"/>
    <property type="evidence" value="ECO:0007669"/>
    <property type="project" value="UniProtKB-SubCell"/>
</dbReference>
<dbReference type="InterPro" id="IPR018109">
    <property type="entry name" value="Folylpolyglutamate_synth_CS"/>
</dbReference>
<dbReference type="GO" id="GO:0004326">
    <property type="term" value="F:tetrahydrofolylpolyglutamate synthase activity"/>
    <property type="evidence" value="ECO:0007669"/>
    <property type="project" value="UniProtKB-EC"/>
</dbReference>
<dbReference type="NCBIfam" id="TIGR01499">
    <property type="entry name" value="folC"/>
    <property type="match status" value="1"/>
</dbReference>
<dbReference type="InterPro" id="IPR036615">
    <property type="entry name" value="Mur_ligase_C_dom_sf"/>
</dbReference>
<evidence type="ECO:0000256" key="17">
    <source>
        <dbReference type="PIRNR" id="PIRNR038895"/>
    </source>
</evidence>
<dbReference type="InterPro" id="IPR023600">
    <property type="entry name" value="Folylpolyglutamate_synth_euk"/>
</dbReference>
<dbReference type="InterPro" id="IPR001645">
    <property type="entry name" value="Folylpolyglutamate_synth"/>
</dbReference>
<evidence type="ECO:0000256" key="11">
    <source>
        <dbReference type="ARBA" id="ARBA00022792"/>
    </source>
</evidence>
<keyword evidence="11" id="KW-0999">Mitochondrion inner membrane</keyword>
<evidence type="ECO:0000256" key="10">
    <source>
        <dbReference type="ARBA" id="ARBA00022741"/>
    </source>
</evidence>
<name>A0A3D8S6Q2_9HELO</name>
<keyword evidence="10 18" id="KW-0547">Nucleotide-binding</keyword>
<gene>
    <name evidence="20" type="ORF">BP6252_02992</name>
</gene>
<evidence type="ECO:0000256" key="4">
    <source>
        <dbReference type="ARBA" id="ARBA00005150"/>
    </source>
</evidence>
<evidence type="ECO:0000256" key="6">
    <source>
        <dbReference type="ARBA" id="ARBA00022490"/>
    </source>
</evidence>
<dbReference type="EMBL" id="PDLM01000003">
    <property type="protein sequence ID" value="RDW81880.1"/>
    <property type="molecule type" value="Genomic_DNA"/>
</dbReference>
<dbReference type="Gene3D" id="3.90.190.20">
    <property type="entry name" value="Mur ligase, C-terminal domain"/>
    <property type="match status" value="1"/>
</dbReference>
<dbReference type="GO" id="GO:0005759">
    <property type="term" value="C:mitochondrial matrix"/>
    <property type="evidence" value="ECO:0007669"/>
    <property type="project" value="UniProtKB-SubCell"/>
</dbReference>
<keyword evidence="6" id="KW-0963">Cytoplasm</keyword>
<dbReference type="AlphaFoldDB" id="A0A3D8S6Q2"/>
<evidence type="ECO:0000256" key="15">
    <source>
        <dbReference type="ARBA" id="ARBA00023136"/>
    </source>
</evidence>
<comment type="caution">
    <text evidence="20">The sequence shown here is derived from an EMBL/GenBank/DDBJ whole genome shotgun (WGS) entry which is preliminary data.</text>
</comment>
<evidence type="ECO:0000256" key="7">
    <source>
        <dbReference type="ARBA" id="ARBA00022563"/>
    </source>
</evidence>
<evidence type="ECO:0000313" key="20">
    <source>
        <dbReference type="EMBL" id="RDW81880.1"/>
    </source>
</evidence>
<feature type="binding site" evidence="19">
    <location>
        <position position="179"/>
    </location>
    <ligand>
        <name>Mg(2+)</name>
        <dbReference type="ChEBI" id="CHEBI:18420"/>
        <label>1</label>
    </ligand>
</feature>
<dbReference type="SUPFAM" id="SSF53244">
    <property type="entry name" value="MurD-like peptide ligases, peptide-binding domain"/>
    <property type="match status" value="1"/>
</dbReference>
<keyword evidence="21" id="KW-1185">Reference proteome</keyword>
<dbReference type="GO" id="GO:0005829">
    <property type="term" value="C:cytosol"/>
    <property type="evidence" value="ECO:0007669"/>
    <property type="project" value="TreeGrafter"/>
</dbReference>
<evidence type="ECO:0000313" key="21">
    <source>
        <dbReference type="Proteomes" id="UP000256645"/>
    </source>
</evidence>
<dbReference type="EC" id="6.3.2.17" evidence="17"/>
<evidence type="ECO:0000256" key="13">
    <source>
        <dbReference type="ARBA" id="ARBA00022842"/>
    </source>
</evidence>
<dbReference type="GO" id="GO:0046872">
    <property type="term" value="F:metal ion binding"/>
    <property type="evidence" value="ECO:0007669"/>
    <property type="project" value="UniProtKB-KW"/>
</dbReference>
<reference evidence="20 21" key="1">
    <citation type="journal article" date="2018" name="IMA Fungus">
        <title>IMA Genome-F 9: Draft genome sequence of Annulohypoxylon stygium, Aspergillus mulundensis, Berkeleyomyces basicola (syn. Thielaviopsis basicola), Ceratocystis smalleyi, two Cercospora beticola strains, Coleophoma cylindrospora, Fusarium fracticaudum, Phialophora cf. hyalina, and Morchella septimelata.</title>
        <authorList>
            <person name="Wingfield B.D."/>
            <person name="Bills G.F."/>
            <person name="Dong Y."/>
            <person name="Huang W."/>
            <person name="Nel W.J."/>
            <person name="Swalarsk-Parry B.S."/>
            <person name="Vaghefi N."/>
            <person name="Wilken P.M."/>
            <person name="An Z."/>
            <person name="de Beer Z.W."/>
            <person name="De Vos L."/>
            <person name="Chen L."/>
            <person name="Duong T.A."/>
            <person name="Gao Y."/>
            <person name="Hammerbacher A."/>
            <person name="Kikkert J.R."/>
            <person name="Li Y."/>
            <person name="Li H."/>
            <person name="Li K."/>
            <person name="Li Q."/>
            <person name="Liu X."/>
            <person name="Ma X."/>
            <person name="Naidoo K."/>
            <person name="Pethybridge S.J."/>
            <person name="Sun J."/>
            <person name="Steenkamp E.T."/>
            <person name="van der Nest M.A."/>
            <person name="van Wyk S."/>
            <person name="Wingfield M.J."/>
            <person name="Xiong C."/>
            <person name="Yue Q."/>
            <person name="Zhang X."/>
        </authorList>
    </citation>
    <scope>NUCLEOTIDE SEQUENCE [LARGE SCALE GENOMIC DNA]</scope>
    <source>
        <strain evidence="20 21">BP6252</strain>
    </source>
</reference>